<dbReference type="EMBL" id="AQQO01000030">
    <property type="protein sequence ID" value="EON89632.1"/>
    <property type="molecule type" value="Genomic_DNA"/>
</dbReference>
<dbReference type="RefSeq" id="WP_010862536.1">
    <property type="nucleotide sequence ID" value="NZ_KB944507.1"/>
</dbReference>
<comment type="similarity">
    <text evidence="9">Belongs to the LpxL/LpxM/LpxP family.</text>
</comment>
<evidence type="ECO:0000256" key="6">
    <source>
        <dbReference type="ARBA" id="ARBA00022989"/>
    </source>
</evidence>
<protein>
    <recommendedName>
        <fullName evidence="9">Lipid A biosynthesis acyltransferase</fullName>
        <ecNumber evidence="9">2.3.1.241</ecNumber>
    </recommendedName>
    <alternativeName>
        <fullName evidence="9">Kdo(2)-lipid IV(A) acyltransferase</fullName>
    </alternativeName>
</protein>
<dbReference type="PIRSF" id="PIRSF026649">
    <property type="entry name" value="MsbB"/>
    <property type="match status" value="1"/>
</dbReference>
<feature type="short sequence motif" description="HXXXXD motif" evidence="9">
    <location>
        <begin position="131"/>
        <end position="136"/>
    </location>
</feature>
<evidence type="ECO:0000256" key="2">
    <source>
        <dbReference type="ARBA" id="ARBA00022519"/>
    </source>
</evidence>
<keyword evidence="2 9" id="KW-0997">Cell inner membrane</keyword>
<keyword evidence="4 9" id="KW-0812">Transmembrane</keyword>
<keyword evidence="7 9" id="KW-0472">Membrane</keyword>
<evidence type="ECO:0000256" key="3">
    <source>
        <dbReference type="ARBA" id="ARBA00022679"/>
    </source>
</evidence>
<reference evidence="10 11" key="1">
    <citation type="journal article" date="2013" name="Genome Announc.">
        <title>Genome Sequence of Plesiomonas shigelloides Strain 302-73 (Serotype O1).</title>
        <authorList>
            <person name="Pique N."/>
            <person name="Aquilini E."/>
            <person name="Alioto T."/>
            <person name="Minana-Galbis D."/>
            <person name="Tomas J.M."/>
        </authorList>
    </citation>
    <scope>NUCLEOTIDE SEQUENCE [LARGE SCALE GENOMIC DNA]</scope>
    <source>
        <strain evidence="10 11">302-73</strain>
    </source>
</reference>
<dbReference type="GO" id="GO:0009245">
    <property type="term" value="P:lipid A biosynthetic process"/>
    <property type="evidence" value="ECO:0007669"/>
    <property type="project" value="InterPro"/>
</dbReference>
<keyword evidence="5 9" id="KW-0448">Lipopolysaccharide biosynthesis</keyword>
<organism evidence="10 11">
    <name type="scientific">Plesiomonas shigelloides 302-73</name>
    <dbReference type="NCBI Taxonomy" id="1315976"/>
    <lineage>
        <taxon>Bacteria</taxon>
        <taxon>Pseudomonadati</taxon>
        <taxon>Pseudomonadota</taxon>
        <taxon>Gammaproteobacteria</taxon>
        <taxon>Enterobacterales</taxon>
        <taxon>Enterobacteriaceae</taxon>
        <taxon>Plesiomonas</taxon>
    </lineage>
</organism>
<dbReference type="PANTHER" id="PTHR30606">
    <property type="entry name" value="LIPID A BIOSYNTHESIS LAUROYL ACYLTRANSFERASE"/>
    <property type="match status" value="1"/>
</dbReference>
<dbReference type="OrthoDB" id="9803456at2"/>
<comment type="function">
    <text evidence="9">Catalyzes the transfer of an acyl chain from an acyl-[acyl-carrier-protein] (ACP) to a Kdo(2)-lipid IV(A) to form a Kdo(2)-(acyl)-lipid IV(A).</text>
</comment>
<dbReference type="PANTHER" id="PTHR30606:SF9">
    <property type="entry name" value="LIPID A BIOSYNTHESIS LAUROYLTRANSFERASE"/>
    <property type="match status" value="1"/>
</dbReference>
<feature type="transmembrane region" description="Helical" evidence="9">
    <location>
        <begin position="16"/>
        <end position="36"/>
    </location>
</feature>
<evidence type="ECO:0000256" key="9">
    <source>
        <dbReference type="HAMAP-Rule" id="MF_01942"/>
    </source>
</evidence>
<keyword evidence="8 9" id="KW-0012">Acyltransferase</keyword>
<dbReference type="AlphaFoldDB" id="R8ATG7"/>
<comment type="caution">
    <text evidence="10">The sequence shown here is derived from an EMBL/GenBank/DDBJ whole genome shotgun (WGS) entry which is preliminary data.</text>
</comment>
<dbReference type="GO" id="GO:0009103">
    <property type="term" value="P:lipopolysaccharide biosynthetic process"/>
    <property type="evidence" value="ECO:0007669"/>
    <property type="project" value="UniProtKB-UniRule"/>
</dbReference>
<name>R8ATG7_PLESH</name>
<evidence type="ECO:0000256" key="8">
    <source>
        <dbReference type="ARBA" id="ARBA00023315"/>
    </source>
</evidence>
<evidence type="ECO:0000256" key="5">
    <source>
        <dbReference type="ARBA" id="ARBA00022985"/>
    </source>
</evidence>
<keyword evidence="1 9" id="KW-1003">Cell membrane</keyword>
<dbReference type="UniPathway" id="UPA00030"/>
<dbReference type="Proteomes" id="UP000014012">
    <property type="component" value="Unassembled WGS sequence"/>
</dbReference>
<evidence type="ECO:0000313" key="11">
    <source>
        <dbReference type="Proteomes" id="UP000014012"/>
    </source>
</evidence>
<evidence type="ECO:0000256" key="4">
    <source>
        <dbReference type="ARBA" id="ARBA00022692"/>
    </source>
</evidence>
<dbReference type="InterPro" id="IPR004960">
    <property type="entry name" value="LipA_acyltrans"/>
</dbReference>
<evidence type="ECO:0000256" key="1">
    <source>
        <dbReference type="ARBA" id="ARBA00022475"/>
    </source>
</evidence>
<evidence type="ECO:0000313" key="10">
    <source>
        <dbReference type="EMBL" id="EON89632.1"/>
    </source>
</evidence>
<dbReference type="InterPro" id="IPR011920">
    <property type="entry name" value="Lipid_A_LpxL_LpxP"/>
</dbReference>
<dbReference type="GO" id="GO:0005886">
    <property type="term" value="C:plasma membrane"/>
    <property type="evidence" value="ECO:0007669"/>
    <property type="project" value="UniProtKB-SubCell"/>
</dbReference>
<gene>
    <name evidence="9" type="primary">lpxL</name>
    <name evidence="10" type="ORF">PLESHI_04555</name>
</gene>
<dbReference type="UniPathway" id="UPA00360">
    <property type="reaction ID" value="UER00485"/>
</dbReference>
<keyword evidence="6 9" id="KW-1133">Transmembrane helix</keyword>
<keyword evidence="11" id="KW-1185">Reference proteome</keyword>
<comment type="subcellular location">
    <subcellularLocation>
        <location evidence="9">Cell inner membrane</location>
        <topology evidence="9">Single-pass membrane protein</topology>
    </subcellularLocation>
</comment>
<dbReference type="GO" id="GO:0008913">
    <property type="term" value="F:Kdo2-lipid IVA acyltransferase activity"/>
    <property type="evidence" value="ECO:0007669"/>
    <property type="project" value="UniProtKB-EC"/>
</dbReference>
<dbReference type="GO" id="GO:0036104">
    <property type="term" value="P:Kdo2-lipid A biosynthetic process"/>
    <property type="evidence" value="ECO:0007669"/>
    <property type="project" value="UniProtKB-UniRule"/>
</dbReference>
<dbReference type="PATRIC" id="fig|1315976.3.peg.889"/>
<comment type="catalytic activity">
    <reaction evidence="9">
        <text>an alpha-Kdo-(2-&gt;4)-alpha-Kdo-(2-&gt;6)-lipid IVA + a fatty acyl-[ACP] = an alpha-Kdo-(2-&gt;4)-alpha-Kdo-(2-&gt;6)-(acyl)-lipid IVA + holo-[ACP]</text>
        <dbReference type="Rhea" id="RHEA:69396"/>
        <dbReference type="Rhea" id="RHEA-COMP:9685"/>
        <dbReference type="Rhea" id="RHEA-COMP:14125"/>
        <dbReference type="ChEBI" id="CHEBI:64479"/>
        <dbReference type="ChEBI" id="CHEBI:138651"/>
        <dbReference type="ChEBI" id="CHEBI:176429"/>
        <dbReference type="ChEBI" id="CHEBI:176430"/>
        <dbReference type="EC" id="2.3.1.241"/>
    </reaction>
</comment>
<keyword evidence="3 9" id="KW-0808">Transferase</keyword>
<dbReference type="EC" id="2.3.1.241" evidence="9"/>
<dbReference type="Pfam" id="PF03279">
    <property type="entry name" value="Lip_A_acyltrans"/>
    <property type="match status" value="1"/>
</dbReference>
<proteinExistence type="inferred from homology"/>
<evidence type="ECO:0000256" key="7">
    <source>
        <dbReference type="ARBA" id="ARBA00023136"/>
    </source>
</evidence>
<sequence length="305" mass="35182">MVQAQFRTAYFHPRYWLTWLGIAALYLVTLLPYPLIRRIGFTLGRLFMRIGKRRVKIAERNLELCFPDMSREARAQILQENFESTGMAVMETGMAWFWPDWRVKKIFQVEGLEHMRQAQAEQRGVLLIGVHFLTLELGARVFGMYNPGVGVYRPNDNPLMDWLQTWGRLRSNKYMIDRKDVKGMIRALRAGEIIWYAPDHDYGPRRSVFVPLFAVDKAATTTGTSILMQAADPALVAFAPIRNKDGSGYRLVISPAIQGFPMDDEVAAAAFMNRVVEKEILRAPGQYMWLHRRFKTRPEGESSLY</sequence>
<accession>R8ATG7</accession>
<dbReference type="STRING" id="703.SAMEA2665130_00470"/>
<dbReference type="HOGENOM" id="CLU_049421_1_1_6"/>
<comment type="pathway">
    <text evidence="9">Bacterial outer membrane biogenesis; lipopolysaccharide biosynthesis.</text>
</comment>
<dbReference type="CDD" id="cd07984">
    <property type="entry name" value="LPLAT_LABLAT-like"/>
    <property type="match status" value="1"/>
</dbReference>
<dbReference type="NCBIfam" id="TIGR02207">
    <property type="entry name" value="lipid_A_htrB"/>
    <property type="match status" value="1"/>
</dbReference>
<dbReference type="NCBIfam" id="NF005340">
    <property type="entry name" value="PRK06860.1"/>
    <property type="match status" value="1"/>
</dbReference>
<dbReference type="HAMAP" id="MF_01942">
    <property type="entry name" value="Lipid_A_LpxL_LpxP"/>
    <property type="match status" value="1"/>
</dbReference>
<comment type="pathway">
    <text evidence="9">Glycolipid biosynthesis; KDO(2)-lipid A biosynthesis; KDO(2)-lipid A from CMP-3-deoxy-D-manno-octulosonate and lipid IV(A): step 3/4.</text>
</comment>